<comment type="caution">
    <text evidence="2">The sequence shown here is derived from an EMBL/GenBank/DDBJ whole genome shotgun (WGS) entry which is preliminary data.</text>
</comment>
<evidence type="ECO:0000313" key="2">
    <source>
        <dbReference type="EMBL" id="RHY20138.1"/>
    </source>
</evidence>
<name>A0A418AH13_9STRA</name>
<dbReference type="Proteomes" id="UP000285060">
    <property type="component" value="Unassembled WGS sequence"/>
</dbReference>
<protein>
    <submittedName>
        <fullName evidence="2">Uncharacterized protein</fullName>
    </submittedName>
</protein>
<sequence>MAAPPIQSVAGGYSHISATYGAKTMHCRCSFLQSDAPALLHAKRQPVHENAYVGGTKVVDSKVVRMEMPPDALLEELAAMDRESQQVQASFDANCNPVPSECTLNLAKYIADGLADGIQHDFVTYPAEFDRQLHDLANSQPELLLHLTRIRLISRWLRATSGSTTPFYNLYRNTFGHKLSLVCHSHDHSHRPLSHPPRRRTHGAGR</sequence>
<proteinExistence type="predicted"/>
<evidence type="ECO:0000256" key="1">
    <source>
        <dbReference type="SAM" id="MobiDB-lite"/>
    </source>
</evidence>
<evidence type="ECO:0000313" key="3">
    <source>
        <dbReference type="Proteomes" id="UP000285060"/>
    </source>
</evidence>
<feature type="compositionally biased region" description="Basic residues" evidence="1">
    <location>
        <begin position="187"/>
        <end position="206"/>
    </location>
</feature>
<organism evidence="2 3">
    <name type="scientific">Aphanomyces invadans</name>
    <dbReference type="NCBI Taxonomy" id="157072"/>
    <lineage>
        <taxon>Eukaryota</taxon>
        <taxon>Sar</taxon>
        <taxon>Stramenopiles</taxon>
        <taxon>Oomycota</taxon>
        <taxon>Saprolegniomycetes</taxon>
        <taxon>Saprolegniales</taxon>
        <taxon>Verrucalvaceae</taxon>
        <taxon>Aphanomyces</taxon>
    </lineage>
</organism>
<gene>
    <name evidence="2" type="ORF">DYB32_010100</name>
</gene>
<feature type="region of interest" description="Disordered" evidence="1">
    <location>
        <begin position="186"/>
        <end position="206"/>
    </location>
</feature>
<keyword evidence="3" id="KW-1185">Reference proteome</keyword>
<reference evidence="2 3" key="1">
    <citation type="submission" date="2018-08" db="EMBL/GenBank/DDBJ databases">
        <title>Aphanomyces genome sequencing and annotation.</title>
        <authorList>
            <person name="Minardi D."/>
            <person name="Oidtmann B."/>
            <person name="Van Der Giezen M."/>
            <person name="Studholme D.J."/>
        </authorList>
    </citation>
    <scope>NUCLEOTIDE SEQUENCE [LARGE SCALE GENOMIC DNA]</scope>
    <source>
        <strain evidence="2 3">NJM0002</strain>
    </source>
</reference>
<dbReference type="EMBL" id="QUSY01002731">
    <property type="protein sequence ID" value="RHY20138.1"/>
    <property type="molecule type" value="Genomic_DNA"/>
</dbReference>
<dbReference type="VEuPathDB" id="FungiDB:H310_14395"/>
<dbReference type="AlphaFoldDB" id="A0A418AH13"/>
<accession>A0A418AH13</accession>